<protein>
    <submittedName>
        <fullName evidence="1">Uncharacterized protein</fullName>
    </submittedName>
</protein>
<keyword evidence="2" id="KW-1185">Reference proteome</keyword>
<name>G3TUJ8_LOXAF</name>
<reference evidence="1 2" key="1">
    <citation type="submission" date="2009-06" db="EMBL/GenBank/DDBJ databases">
        <title>The Genome Sequence of Loxodonta africana (African elephant).</title>
        <authorList>
            <person name="Di Palma F."/>
            <person name="Heiman D."/>
            <person name="Young S."/>
            <person name="Johnson J."/>
            <person name="Lander E.S."/>
            <person name="Lindblad-Toh K."/>
        </authorList>
    </citation>
    <scope>NUCLEOTIDE SEQUENCE [LARGE SCALE GENOMIC DNA]</scope>
    <source>
        <strain evidence="1 2">Isolate ISIS603380</strain>
    </source>
</reference>
<dbReference type="InParanoid" id="G3TUJ8"/>
<evidence type="ECO:0000313" key="2">
    <source>
        <dbReference type="Proteomes" id="UP000007646"/>
    </source>
</evidence>
<proteinExistence type="predicted"/>
<dbReference type="eggNOG" id="ENOG502TGRI">
    <property type="taxonomic scope" value="Eukaryota"/>
</dbReference>
<reference evidence="1" key="2">
    <citation type="submission" date="2025-08" db="UniProtKB">
        <authorList>
            <consortium name="Ensembl"/>
        </authorList>
    </citation>
    <scope>IDENTIFICATION</scope>
    <source>
        <strain evidence="1">Isolate ISIS603380</strain>
    </source>
</reference>
<dbReference type="AlphaFoldDB" id="G3TUJ8"/>
<dbReference type="HOGENOM" id="CLU_3037760_0_0_1"/>
<evidence type="ECO:0000313" key="1">
    <source>
        <dbReference type="Ensembl" id="ENSLAFP00000019256.1"/>
    </source>
</evidence>
<dbReference type="Ensembl" id="ENSLAFT00000035981.1">
    <property type="protein sequence ID" value="ENSLAFP00000019256.1"/>
    <property type="gene ID" value="ENSLAFG00000029818.1"/>
</dbReference>
<dbReference type="GeneTree" id="ENSGT00520000058554"/>
<accession>G3TUJ8</accession>
<reference evidence="1" key="3">
    <citation type="submission" date="2025-09" db="UniProtKB">
        <authorList>
            <consortium name="Ensembl"/>
        </authorList>
    </citation>
    <scope>IDENTIFICATION</scope>
    <source>
        <strain evidence="1">Isolate ISIS603380</strain>
    </source>
</reference>
<sequence length="62" mass="6706">YQISTFSDTGSLRITSGAIHATVPAKDILVLLSLSSLEVPKSEIFTTSSYVISMLGESRSLW</sequence>
<dbReference type="Proteomes" id="UP000007646">
    <property type="component" value="Unassembled WGS sequence"/>
</dbReference>
<organism evidence="1 2">
    <name type="scientific">Loxodonta africana</name>
    <name type="common">African elephant</name>
    <dbReference type="NCBI Taxonomy" id="9785"/>
    <lineage>
        <taxon>Eukaryota</taxon>
        <taxon>Metazoa</taxon>
        <taxon>Chordata</taxon>
        <taxon>Craniata</taxon>
        <taxon>Vertebrata</taxon>
        <taxon>Euteleostomi</taxon>
        <taxon>Mammalia</taxon>
        <taxon>Eutheria</taxon>
        <taxon>Afrotheria</taxon>
        <taxon>Proboscidea</taxon>
        <taxon>Elephantidae</taxon>
        <taxon>Loxodonta</taxon>
    </lineage>
</organism>